<organism evidence="2 3">
    <name type="scientific">Achromobacter seleniivolatilans</name>
    <dbReference type="NCBI Taxonomy" id="3047478"/>
    <lineage>
        <taxon>Bacteria</taxon>
        <taxon>Pseudomonadati</taxon>
        <taxon>Pseudomonadota</taxon>
        <taxon>Betaproteobacteria</taxon>
        <taxon>Burkholderiales</taxon>
        <taxon>Alcaligenaceae</taxon>
        <taxon>Achromobacter</taxon>
    </lineage>
</organism>
<gene>
    <name evidence="2" type="ORF">RAS12_13400</name>
</gene>
<feature type="region of interest" description="Disordered" evidence="1">
    <location>
        <begin position="190"/>
        <end position="209"/>
    </location>
</feature>
<evidence type="ECO:0000313" key="2">
    <source>
        <dbReference type="EMBL" id="WMD23321.1"/>
    </source>
</evidence>
<evidence type="ECO:0000256" key="1">
    <source>
        <dbReference type="SAM" id="MobiDB-lite"/>
    </source>
</evidence>
<accession>A0ABY9M8M8</accession>
<sequence length="209" mass="23228">MRREAGTFSCPEHAIAVAYLMLAYPIEPKNPTQLVCEALRDRFDATYDRKVLSGLSPHDWHAQAVFTVKVLERTLGDGMGFHILQAQYGTGEEGAVSARQVSEWLNPDAADDSRERELVDLLVTNILRGRPRIRELSDKFDVPKSNIGRLSSAYRVLVEGARRAALNRLDVRMRDADIVVDLEAGATPTALDNVGQDEQNSPRLVASTR</sequence>
<proteinExistence type="predicted"/>
<protein>
    <submittedName>
        <fullName evidence="2">Uncharacterized protein</fullName>
    </submittedName>
</protein>
<feature type="compositionally biased region" description="Polar residues" evidence="1">
    <location>
        <begin position="196"/>
        <end position="209"/>
    </location>
</feature>
<name>A0ABY9M8M8_9BURK</name>
<dbReference type="Proteomes" id="UP001234798">
    <property type="component" value="Chromosome"/>
</dbReference>
<keyword evidence="3" id="KW-1185">Reference proteome</keyword>
<reference evidence="2 3" key="1">
    <citation type="submission" date="2023-08" db="EMBL/GenBank/DDBJ databases">
        <title>Achromobacter seleniivolatilans sp. nov., isolated from seleniferous soil.</title>
        <authorList>
            <person name="Zhang S."/>
            <person name="Li K."/>
            <person name="Peng J."/>
            <person name="Zhao Q."/>
            <person name="Wang H."/>
            <person name="Guo Y."/>
        </authorList>
    </citation>
    <scope>NUCLEOTIDE SEQUENCE [LARGE SCALE GENOMIC DNA]</scope>
    <source>
        <strain evidence="2 3">R39</strain>
    </source>
</reference>
<evidence type="ECO:0000313" key="3">
    <source>
        <dbReference type="Proteomes" id="UP001234798"/>
    </source>
</evidence>
<dbReference type="EMBL" id="CP132976">
    <property type="protein sequence ID" value="WMD23321.1"/>
    <property type="molecule type" value="Genomic_DNA"/>
</dbReference>
<dbReference type="RefSeq" id="WP_306950642.1">
    <property type="nucleotide sequence ID" value="NZ_CP132976.1"/>
</dbReference>